<dbReference type="Proteomes" id="UP000277236">
    <property type="component" value="Unassembled WGS sequence"/>
</dbReference>
<dbReference type="Gene3D" id="3.30.70.1520">
    <property type="entry name" value="Heterotetrameric sarcosine oxidase"/>
    <property type="match status" value="1"/>
</dbReference>
<dbReference type="GO" id="GO:1901053">
    <property type="term" value="P:sarcosine catabolic process"/>
    <property type="evidence" value="ECO:0007669"/>
    <property type="project" value="InterPro"/>
</dbReference>
<evidence type="ECO:0000313" key="2">
    <source>
        <dbReference type="Proteomes" id="UP000277236"/>
    </source>
</evidence>
<sequence>MTPSVQERIYSRTPTNRIHDRCLMTTVNVYQQRPQAGVKAESPLFHADLGSLVGKGRANPGVTLREKKLLGHLTIRGDARDPGFAAGVHKALGMELPTALALVTSGESSLQWLGPDEWLLIVPTGEEFAAEQRLREALAGLHIAIVNVSGGQSILELTGPNVRQVLMKSTSYDVHPDNFPVGKAVGTVFAKSQLVIRRTGEETWELLIRRSFSDYWWLWLQDASAEYGLSIQA</sequence>
<gene>
    <name evidence="1" type="ORF">ALQ04_05365</name>
</gene>
<dbReference type="InterPro" id="IPR006280">
    <property type="entry name" value="SoxG_het"/>
</dbReference>
<dbReference type="Pfam" id="PF04268">
    <property type="entry name" value="SoxG"/>
    <property type="match status" value="1"/>
</dbReference>
<dbReference type="SUPFAM" id="SSF103025">
    <property type="entry name" value="Folate-binding domain"/>
    <property type="match status" value="1"/>
</dbReference>
<dbReference type="InterPro" id="IPR007375">
    <property type="entry name" value="SoxG"/>
</dbReference>
<dbReference type="AlphaFoldDB" id="A0A3M4LZX8"/>
<name>A0A3M4LZX8_PSECI</name>
<comment type="caution">
    <text evidence="1">The sequence shown here is derived from an EMBL/GenBank/DDBJ whole genome shotgun (WGS) entry which is preliminary data.</text>
</comment>
<protein>
    <submittedName>
        <fullName evidence="1">Sarcosine oxidase, gamma subunit</fullName>
    </submittedName>
</protein>
<dbReference type="EMBL" id="RBRE01000041">
    <property type="protein sequence ID" value="RMQ46601.1"/>
    <property type="molecule type" value="Genomic_DNA"/>
</dbReference>
<dbReference type="Gene3D" id="3.30.1360.120">
    <property type="entry name" value="Probable tRNA modification gtpase trme, domain 1"/>
    <property type="match status" value="1"/>
</dbReference>
<proteinExistence type="predicted"/>
<evidence type="ECO:0000313" key="1">
    <source>
        <dbReference type="EMBL" id="RMQ46601.1"/>
    </source>
</evidence>
<organism evidence="1 2">
    <name type="scientific">Pseudomonas cichorii</name>
    <dbReference type="NCBI Taxonomy" id="36746"/>
    <lineage>
        <taxon>Bacteria</taxon>
        <taxon>Pseudomonadati</taxon>
        <taxon>Pseudomonadota</taxon>
        <taxon>Gammaproteobacteria</taxon>
        <taxon>Pseudomonadales</taxon>
        <taxon>Pseudomonadaceae</taxon>
        <taxon>Pseudomonas</taxon>
    </lineage>
</organism>
<dbReference type="GO" id="GO:0008115">
    <property type="term" value="F:sarcosine oxidase activity"/>
    <property type="evidence" value="ECO:0007669"/>
    <property type="project" value="InterPro"/>
</dbReference>
<reference evidence="1 2" key="1">
    <citation type="submission" date="2018-08" db="EMBL/GenBank/DDBJ databases">
        <title>Recombination of ecologically and evolutionarily significant loci maintains genetic cohesion in the Pseudomonas syringae species complex.</title>
        <authorList>
            <person name="Dillon M."/>
            <person name="Thakur S."/>
            <person name="Almeida R.N.D."/>
            <person name="Weir B.S."/>
            <person name="Guttman D.S."/>
        </authorList>
    </citation>
    <scope>NUCLEOTIDE SEQUENCE [LARGE SCALE GENOMIC DNA]</scope>
    <source>
        <strain evidence="1 2">ICMP 3353</strain>
    </source>
</reference>
<dbReference type="InterPro" id="IPR027266">
    <property type="entry name" value="TrmE/GcvT-like"/>
</dbReference>
<dbReference type="NCBIfam" id="TIGR01375">
    <property type="entry name" value="soxG"/>
    <property type="match status" value="1"/>
</dbReference>
<accession>A0A3M4LZX8</accession>